<name>A0ABS7Z6R6_9SPHI</name>
<proteinExistence type="predicted"/>
<sequence>MYKLSFILLCFILPNLSFAQKNKKVNYTFSNLSTIEVDGYLTEWGDALHTAYGDLFRFGVNEHNGELVVAIEVEDEQLLHEVFRSGFFINISYDDKKKDGARFYFPYWDRERKRALINNEELVPENIADEFLNNVNGYYVMGFGKVRDGLLTLDNDYNIRAEVKYIDKKMLRYEARIPLDLVGVKSNKIAVQVGVSTQFMLMKKAQQNSNVRNNTSYYQFMRGRPMVQNTLKNPFKGDTDVWIIDEFKK</sequence>
<dbReference type="Proteomes" id="UP001165302">
    <property type="component" value="Unassembled WGS sequence"/>
</dbReference>
<keyword evidence="1" id="KW-0732">Signal</keyword>
<keyword evidence="3" id="KW-1185">Reference proteome</keyword>
<dbReference type="RefSeq" id="WP_225554056.1">
    <property type="nucleotide sequence ID" value="NZ_JADEYP010000023.1"/>
</dbReference>
<evidence type="ECO:0000313" key="2">
    <source>
        <dbReference type="EMBL" id="MCA5005881.1"/>
    </source>
</evidence>
<evidence type="ECO:0000313" key="3">
    <source>
        <dbReference type="Proteomes" id="UP001165302"/>
    </source>
</evidence>
<feature type="signal peptide" evidence="1">
    <location>
        <begin position="1"/>
        <end position="19"/>
    </location>
</feature>
<reference evidence="2" key="1">
    <citation type="submission" date="2020-10" db="EMBL/GenBank/DDBJ databases">
        <authorList>
            <person name="Lu T."/>
            <person name="Wang Q."/>
            <person name="Han X."/>
        </authorList>
    </citation>
    <scope>NUCLEOTIDE SEQUENCE</scope>
    <source>
        <strain evidence="2">WQ 366</strain>
    </source>
</reference>
<dbReference type="EMBL" id="JADEYP010000023">
    <property type="protein sequence ID" value="MCA5005881.1"/>
    <property type="molecule type" value="Genomic_DNA"/>
</dbReference>
<gene>
    <name evidence="2" type="ORF">IPZ78_12045</name>
</gene>
<accession>A0ABS7Z6R6</accession>
<evidence type="ECO:0000256" key="1">
    <source>
        <dbReference type="SAM" id="SignalP"/>
    </source>
</evidence>
<organism evidence="2 3">
    <name type="scientific">Sphingobacterium bovistauri</name>
    <dbReference type="NCBI Taxonomy" id="2781959"/>
    <lineage>
        <taxon>Bacteria</taxon>
        <taxon>Pseudomonadati</taxon>
        <taxon>Bacteroidota</taxon>
        <taxon>Sphingobacteriia</taxon>
        <taxon>Sphingobacteriales</taxon>
        <taxon>Sphingobacteriaceae</taxon>
        <taxon>Sphingobacterium</taxon>
    </lineage>
</organism>
<protein>
    <submittedName>
        <fullName evidence="2">Uncharacterized protein</fullName>
    </submittedName>
</protein>
<feature type="chain" id="PRO_5046623019" evidence="1">
    <location>
        <begin position="20"/>
        <end position="249"/>
    </location>
</feature>
<comment type="caution">
    <text evidence="2">The sequence shown here is derived from an EMBL/GenBank/DDBJ whole genome shotgun (WGS) entry which is preliminary data.</text>
</comment>